<feature type="compositionally biased region" description="Basic residues" evidence="1">
    <location>
        <begin position="81"/>
        <end position="92"/>
    </location>
</feature>
<evidence type="ECO:0000313" key="3">
    <source>
        <dbReference type="EMBL" id="RKF17357.1"/>
    </source>
</evidence>
<evidence type="ECO:0000259" key="2">
    <source>
        <dbReference type="Pfam" id="PF13453"/>
    </source>
</evidence>
<dbReference type="OrthoDB" id="9814037at2"/>
<dbReference type="RefSeq" id="WP_084625449.1">
    <property type="nucleotide sequence ID" value="NZ_RAPF01000016.1"/>
</dbReference>
<dbReference type="InterPro" id="IPR027392">
    <property type="entry name" value="TF_Znf"/>
</dbReference>
<accession>A0A420E9K2</accession>
<dbReference type="EMBL" id="RAPF01000016">
    <property type="protein sequence ID" value="RKF17357.1"/>
    <property type="molecule type" value="Genomic_DNA"/>
</dbReference>
<keyword evidence="4" id="KW-1185">Reference proteome</keyword>
<proteinExistence type="predicted"/>
<name>A0A420E9K2_9SPHN</name>
<comment type="caution">
    <text evidence="3">The sequence shown here is derived from an EMBL/GenBank/DDBJ whole genome shotgun (WGS) entry which is preliminary data.</text>
</comment>
<gene>
    <name evidence="3" type="ORF">D6851_16760</name>
</gene>
<dbReference type="Proteomes" id="UP000284395">
    <property type="component" value="Unassembled WGS sequence"/>
</dbReference>
<evidence type="ECO:0000256" key="1">
    <source>
        <dbReference type="SAM" id="MobiDB-lite"/>
    </source>
</evidence>
<sequence>MNSSTAASQGMLCPVCKVTLSISDRQGVEIDFCPQCRGVWLDRGELDKIIERSEAAMPSQSREDAQPRPSRAGHYDDDRHRSGHHGQKRRRGFLSDLFD</sequence>
<feature type="domain" description="Transcription factor zinc-finger" evidence="2">
    <location>
        <begin position="13"/>
        <end position="52"/>
    </location>
</feature>
<dbReference type="AlphaFoldDB" id="A0A420E9K2"/>
<organism evidence="3 4">
    <name type="scientific">Altericroceibacterium spongiae</name>
    <dbReference type="NCBI Taxonomy" id="2320269"/>
    <lineage>
        <taxon>Bacteria</taxon>
        <taxon>Pseudomonadati</taxon>
        <taxon>Pseudomonadota</taxon>
        <taxon>Alphaproteobacteria</taxon>
        <taxon>Sphingomonadales</taxon>
        <taxon>Erythrobacteraceae</taxon>
        <taxon>Altericroceibacterium</taxon>
    </lineage>
</organism>
<feature type="region of interest" description="Disordered" evidence="1">
    <location>
        <begin position="51"/>
        <end position="99"/>
    </location>
</feature>
<reference evidence="3 4" key="1">
    <citation type="submission" date="2018-09" db="EMBL/GenBank/DDBJ databases">
        <title>Altererythrobacter spongiae sp. nov., isolated from a marine sponge.</title>
        <authorList>
            <person name="Zhuang L."/>
            <person name="Luo L."/>
        </authorList>
    </citation>
    <scope>NUCLEOTIDE SEQUENCE [LARGE SCALE GENOMIC DNA]</scope>
    <source>
        <strain evidence="3 4">HN-Y73</strain>
    </source>
</reference>
<dbReference type="Pfam" id="PF13453">
    <property type="entry name" value="Zn_ribbon_TFIIB"/>
    <property type="match status" value="1"/>
</dbReference>
<evidence type="ECO:0000313" key="4">
    <source>
        <dbReference type="Proteomes" id="UP000284395"/>
    </source>
</evidence>
<protein>
    <recommendedName>
        <fullName evidence="2">Transcription factor zinc-finger domain-containing protein</fullName>
    </recommendedName>
</protein>